<evidence type="ECO:0000313" key="2">
    <source>
        <dbReference type="EMBL" id="PTE21668.1"/>
    </source>
</evidence>
<dbReference type="Pfam" id="PF01370">
    <property type="entry name" value="Epimerase"/>
    <property type="match status" value="1"/>
</dbReference>
<dbReference type="InterPro" id="IPR050177">
    <property type="entry name" value="Lipid_A_modif_metabolic_enz"/>
</dbReference>
<organism evidence="2 3">
    <name type="scientific">Cereibacter changlensis JA139</name>
    <dbReference type="NCBI Taxonomy" id="1188249"/>
    <lineage>
        <taxon>Bacteria</taxon>
        <taxon>Pseudomonadati</taxon>
        <taxon>Pseudomonadota</taxon>
        <taxon>Alphaproteobacteria</taxon>
        <taxon>Rhodobacterales</taxon>
        <taxon>Paracoccaceae</taxon>
        <taxon>Cereibacter</taxon>
    </lineage>
</organism>
<keyword evidence="3" id="KW-1185">Reference proteome</keyword>
<dbReference type="CDD" id="cd08946">
    <property type="entry name" value="SDR_e"/>
    <property type="match status" value="1"/>
</dbReference>
<dbReference type="EMBL" id="PZKG01000042">
    <property type="protein sequence ID" value="PTE21668.1"/>
    <property type="molecule type" value="Genomic_DNA"/>
</dbReference>
<evidence type="ECO:0000313" key="3">
    <source>
        <dbReference type="Proteomes" id="UP000241010"/>
    </source>
</evidence>
<dbReference type="OrthoDB" id="9795501at2"/>
<dbReference type="SUPFAM" id="SSF51735">
    <property type="entry name" value="NAD(P)-binding Rossmann-fold domains"/>
    <property type="match status" value="1"/>
</dbReference>
<dbReference type="PANTHER" id="PTHR43245:SF23">
    <property type="entry name" value="NAD(P)-BINDING DOMAIN-CONTAINING PROTEIN"/>
    <property type="match status" value="1"/>
</dbReference>
<dbReference type="InterPro" id="IPR001509">
    <property type="entry name" value="Epimerase_deHydtase"/>
</dbReference>
<feature type="domain" description="NAD-dependent epimerase/dehydratase" evidence="1">
    <location>
        <begin position="5"/>
        <end position="239"/>
    </location>
</feature>
<accession>A0A2T4JUS7</accession>
<sequence>MTLKVLFTGADGYVGALLGPYLLQQGMEAVGLDTGFYRKGWLYPTSAPRPAVLTKDIRSVTAEDLQGFDAIAHLAELSNDPLGQQSPGLTHEINHGGSVHLANMARKAGIKRFVYMSSCSVYGVGQPDQILDEASPVNPQTAYAECKVKVEEDLTKMAGDDFEPCFLRNATAYGASPRQRFDIVLNDLCGLAWTTGKITLLSDGSPWRPLVHALDMCQAVHLSLTAPADAIRGQRYNVGSNDQNYRVLEIAQIVARSFPGCELEVGQPSADNRSYRVNFDKIGKVLPAFKCQWTAEKGAQQMRQVFERIDMTAEEFTSDSFTRLKMLNRLRKTGLLDEKLFWTNPQVEAMA</sequence>
<dbReference type="Gene3D" id="3.40.50.720">
    <property type="entry name" value="NAD(P)-binding Rossmann-like Domain"/>
    <property type="match status" value="1"/>
</dbReference>
<name>A0A2T4JUS7_9RHOB</name>
<dbReference type="InterPro" id="IPR036291">
    <property type="entry name" value="NAD(P)-bd_dom_sf"/>
</dbReference>
<dbReference type="Proteomes" id="UP000241010">
    <property type="component" value="Unassembled WGS sequence"/>
</dbReference>
<evidence type="ECO:0000259" key="1">
    <source>
        <dbReference type="Pfam" id="PF01370"/>
    </source>
</evidence>
<dbReference type="PANTHER" id="PTHR43245">
    <property type="entry name" value="BIFUNCTIONAL POLYMYXIN RESISTANCE PROTEIN ARNA"/>
    <property type="match status" value="1"/>
</dbReference>
<gene>
    <name evidence="2" type="ORF">C5F48_11025</name>
</gene>
<proteinExistence type="predicted"/>
<protein>
    <submittedName>
        <fullName evidence="2">NAD-dependent dehydratase</fullName>
    </submittedName>
</protein>
<dbReference type="AlphaFoldDB" id="A0A2T4JUS7"/>
<reference evidence="2 3" key="1">
    <citation type="submission" date="2018-03" db="EMBL/GenBank/DDBJ databases">
        <title>Cereibacter changlensis.</title>
        <authorList>
            <person name="Meyer T.E."/>
            <person name="Miller S."/>
            <person name="Lodha T."/>
            <person name="Gandham S."/>
            <person name="Chintalapati S."/>
            <person name="Chintalapati V.R."/>
        </authorList>
    </citation>
    <scope>NUCLEOTIDE SEQUENCE [LARGE SCALE GENOMIC DNA]</scope>
    <source>
        <strain evidence="2 3">JA139</strain>
    </source>
</reference>
<dbReference type="RefSeq" id="WP_107663965.1">
    <property type="nucleotide sequence ID" value="NZ_PZKG01000042.1"/>
</dbReference>
<comment type="caution">
    <text evidence="2">The sequence shown here is derived from an EMBL/GenBank/DDBJ whole genome shotgun (WGS) entry which is preliminary data.</text>
</comment>